<feature type="domain" description="GGDEF" evidence="4">
    <location>
        <begin position="633"/>
        <end position="770"/>
    </location>
</feature>
<organism evidence="5 6">
    <name type="scientific">Methylomonas rivi</name>
    <dbReference type="NCBI Taxonomy" id="2952226"/>
    <lineage>
        <taxon>Bacteria</taxon>
        <taxon>Pseudomonadati</taxon>
        <taxon>Pseudomonadota</taxon>
        <taxon>Gammaproteobacteria</taxon>
        <taxon>Methylococcales</taxon>
        <taxon>Methylococcaceae</taxon>
        <taxon>Methylomonas</taxon>
    </lineage>
</organism>
<evidence type="ECO:0000259" key="3">
    <source>
        <dbReference type="PROSITE" id="PS50113"/>
    </source>
</evidence>
<dbReference type="PANTHER" id="PTHR46663">
    <property type="entry name" value="DIGUANYLATE CYCLASE DGCT-RELATED"/>
    <property type="match status" value="1"/>
</dbReference>
<feature type="transmembrane region" description="Helical" evidence="1">
    <location>
        <begin position="6"/>
        <end position="25"/>
    </location>
</feature>
<dbReference type="SUPFAM" id="SSF55781">
    <property type="entry name" value="GAF domain-like"/>
    <property type="match status" value="1"/>
</dbReference>
<dbReference type="Pfam" id="PF00990">
    <property type="entry name" value="GGDEF"/>
    <property type="match status" value="1"/>
</dbReference>
<dbReference type="CDD" id="cd00130">
    <property type="entry name" value="PAS"/>
    <property type="match status" value="1"/>
</dbReference>
<dbReference type="PANTHER" id="PTHR46663:SF4">
    <property type="entry name" value="DIGUANYLATE CYCLASE DGCT-RELATED"/>
    <property type="match status" value="1"/>
</dbReference>
<evidence type="ECO:0000313" key="6">
    <source>
        <dbReference type="Proteomes" id="UP001524586"/>
    </source>
</evidence>
<dbReference type="InterPro" id="IPR000014">
    <property type="entry name" value="PAS"/>
</dbReference>
<feature type="domain" description="PAS" evidence="2">
    <location>
        <begin position="499"/>
        <end position="550"/>
    </location>
</feature>
<dbReference type="Gene3D" id="3.30.450.20">
    <property type="entry name" value="PAS domain"/>
    <property type="match status" value="1"/>
</dbReference>
<feature type="transmembrane region" description="Helical" evidence="1">
    <location>
        <begin position="285"/>
        <end position="308"/>
    </location>
</feature>
<reference evidence="5 6" key="1">
    <citation type="submission" date="2022-07" db="EMBL/GenBank/DDBJ databases">
        <title>Methylomonas rivi sp. nov., Methylomonas rosea sp. nov., Methylomonas aureus sp. nov. and Methylomonas subterranea sp. nov., four novel methanotrophs isolated from a freshwater creek and the deep terrestrial subsurface.</title>
        <authorList>
            <person name="Abin C."/>
            <person name="Sankaranarayanan K."/>
            <person name="Garner C."/>
            <person name="Sindelar R."/>
            <person name="Kotary K."/>
            <person name="Garner R."/>
            <person name="Barclay S."/>
            <person name="Lawson P."/>
            <person name="Krumholz L."/>
        </authorList>
    </citation>
    <scope>NUCLEOTIDE SEQUENCE [LARGE SCALE GENOMIC DNA]</scope>
    <source>
        <strain evidence="5 6">WSC-6</strain>
    </source>
</reference>
<sequence length="770" mass="87312">MSTKNAILTAIVFWGVFVCFLFFSYSTHIQQRLNSTENQLVGLERIKSLNLLNGALQRYRGLYPLDAEPAEDAANIQQRMVELKQTVNLAGPVLDDAAFASEIDSIFTGKVQGGKLFERITALIEKNDRQLRILADRYELLYEPEKQNYILIEVILYVIPELIESAARSKGVASRSHTVYASPNDPALIGNNLYVFNQTFHHLKMLFEMYENNGEFLNCLAVIDQEYQNYHRLLADLSEAKPLRSGLLLFNEGTRLVEASTALAELSRQKLKTGLEQRRSAYTRILLASYAAFVIGLGITFFIFLRFYQRGRVERQLAACKKFNEDRVNELRNGLHALGGLQAICNHALNFIAHHLCAVSGVLFIHNEKIEQLNLSATFGVHPKSVRHKLKIGEGPIGQCVLDARMVESRINQQSSESSVNMGSANAGIKKILTFPLVNLGSIVGVIQLVLLEEKSIERENLSQLADVMASYIDKEKKYEESQKYLASINKNVITSSTNVKGVITQVSQAFADISGYTKEELIGQKHSIIRHPDMPAELFKDLWTTITKGNTWNREVKNRTKDGGFYWVDVTISPDFDFYGNIIGYTAIRHDITQKKKNEEIAITDGLTQIYNRRHFDTIFQLKIREMRRDNKPFVFAMLDIDFFKQFNDNYGHQQGDNALISIAKALKSCFRRPRDLVFRLGGEEFGFICDADNVEETAAVAESLRETVESLKIPHQYNMASAYLTISTGVIFITPDIRFLDENYYKAADDMLYQAKTSGRNNVQLKTV</sequence>
<dbReference type="Proteomes" id="UP001524586">
    <property type="component" value="Unassembled WGS sequence"/>
</dbReference>
<keyword evidence="5" id="KW-0808">Transferase</keyword>
<dbReference type="PROSITE" id="PS50112">
    <property type="entry name" value="PAS"/>
    <property type="match status" value="1"/>
</dbReference>
<dbReference type="SMART" id="SM00086">
    <property type="entry name" value="PAC"/>
    <property type="match status" value="1"/>
</dbReference>
<keyword evidence="6" id="KW-1185">Reference proteome</keyword>
<dbReference type="InterPro" id="IPR029016">
    <property type="entry name" value="GAF-like_dom_sf"/>
</dbReference>
<evidence type="ECO:0000259" key="4">
    <source>
        <dbReference type="PROSITE" id="PS50887"/>
    </source>
</evidence>
<dbReference type="SUPFAM" id="SSF55785">
    <property type="entry name" value="PYP-like sensor domain (PAS domain)"/>
    <property type="match status" value="1"/>
</dbReference>
<dbReference type="Gene3D" id="3.30.70.270">
    <property type="match status" value="1"/>
</dbReference>
<dbReference type="PROSITE" id="PS50887">
    <property type="entry name" value="GGDEF"/>
    <property type="match status" value="1"/>
</dbReference>
<dbReference type="InterPro" id="IPR013655">
    <property type="entry name" value="PAS_fold_3"/>
</dbReference>
<evidence type="ECO:0000256" key="1">
    <source>
        <dbReference type="SAM" id="Phobius"/>
    </source>
</evidence>
<keyword evidence="5" id="KW-0548">Nucleotidyltransferase</keyword>
<feature type="domain" description="PAC" evidence="3">
    <location>
        <begin position="553"/>
        <end position="605"/>
    </location>
</feature>
<comment type="caution">
    <text evidence="5">The sequence shown here is derived from an EMBL/GenBank/DDBJ whole genome shotgun (WGS) entry which is preliminary data.</text>
</comment>
<keyword evidence="1" id="KW-0472">Membrane</keyword>
<gene>
    <name evidence="5" type="ORF">NP596_16820</name>
</gene>
<dbReference type="NCBIfam" id="TIGR00229">
    <property type="entry name" value="sensory_box"/>
    <property type="match status" value="1"/>
</dbReference>
<dbReference type="PROSITE" id="PS50113">
    <property type="entry name" value="PAC"/>
    <property type="match status" value="1"/>
</dbReference>
<dbReference type="InterPro" id="IPR035965">
    <property type="entry name" value="PAS-like_dom_sf"/>
</dbReference>
<dbReference type="InterPro" id="IPR001610">
    <property type="entry name" value="PAC"/>
</dbReference>
<dbReference type="InterPro" id="IPR000160">
    <property type="entry name" value="GGDEF_dom"/>
</dbReference>
<dbReference type="EC" id="2.7.7.65" evidence="5"/>
<dbReference type="InterPro" id="IPR043128">
    <property type="entry name" value="Rev_trsase/Diguanyl_cyclase"/>
</dbReference>
<evidence type="ECO:0000313" key="5">
    <source>
        <dbReference type="EMBL" id="MCQ8130124.1"/>
    </source>
</evidence>
<dbReference type="InterPro" id="IPR000700">
    <property type="entry name" value="PAS-assoc_C"/>
</dbReference>
<proteinExistence type="predicted"/>
<dbReference type="NCBIfam" id="TIGR00254">
    <property type="entry name" value="GGDEF"/>
    <property type="match status" value="1"/>
</dbReference>
<dbReference type="Pfam" id="PF08447">
    <property type="entry name" value="PAS_3"/>
    <property type="match status" value="1"/>
</dbReference>
<name>A0ABT1U8E2_9GAMM</name>
<dbReference type="RefSeq" id="WP_256616549.1">
    <property type="nucleotide sequence ID" value="NZ_JANIBK010000127.1"/>
</dbReference>
<dbReference type="GO" id="GO:0052621">
    <property type="term" value="F:diguanylate cyclase activity"/>
    <property type="evidence" value="ECO:0007669"/>
    <property type="project" value="UniProtKB-EC"/>
</dbReference>
<keyword evidence="1" id="KW-1133">Transmembrane helix</keyword>
<evidence type="ECO:0000259" key="2">
    <source>
        <dbReference type="PROSITE" id="PS50112"/>
    </source>
</evidence>
<dbReference type="CDD" id="cd01949">
    <property type="entry name" value="GGDEF"/>
    <property type="match status" value="1"/>
</dbReference>
<dbReference type="InterPro" id="IPR029787">
    <property type="entry name" value="Nucleotide_cyclase"/>
</dbReference>
<dbReference type="SMART" id="SM00267">
    <property type="entry name" value="GGDEF"/>
    <property type="match status" value="1"/>
</dbReference>
<dbReference type="EMBL" id="JANIBK010000127">
    <property type="protein sequence ID" value="MCQ8130124.1"/>
    <property type="molecule type" value="Genomic_DNA"/>
</dbReference>
<accession>A0ABT1U8E2</accession>
<dbReference type="SUPFAM" id="SSF55073">
    <property type="entry name" value="Nucleotide cyclase"/>
    <property type="match status" value="1"/>
</dbReference>
<protein>
    <submittedName>
        <fullName evidence="5">Diguanylate cyclase</fullName>
        <ecNumber evidence="5">2.7.7.65</ecNumber>
    </submittedName>
</protein>
<keyword evidence="1" id="KW-0812">Transmembrane</keyword>
<dbReference type="InterPro" id="IPR052163">
    <property type="entry name" value="DGC-Regulatory_Protein"/>
</dbReference>
<dbReference type="Gene3D" id="3.30.450.40">
    <property type="match status" value="1"/>
</dbReference>